<protein>
    <recommendedName>
        <fullName evidence="2">Phytochrome chromophore attachment site domain-containing protein</fullName>
    </recommendedName>
</protein>
<name>A0A395ITZ9_9HELO</name>
<reference evidence="3 4" key="1">
    <citation type="submission" date="2018-06" db="EMBL/GenBank/DDBJ databases">
        <title>Genome Sequence of the Brown Rot Fungal Pathogen Monilinia fructigena.</title>
        <authorList>
            <person name="Landi L."/>
            <person name="De Miccolis Angelini R.M."/>
            <person name="Pollastro S."/>
            <person name="Abate D."/>
            <person name="Faretra F."/>
            <person name="Romanazzi G."/>
        </authorList>
    </citation>
    <scope>NUCLEOTIDE SEQUENCE [LARGE SCALE GENOMIC DNA]</scope>
    <source>
        <strain evidence="3 4">Mfrg269</strain>
    </source>
</reference>
<dbReference type="InterPro" id="IPR016132">
    <property type="entry name" value="Phyto_chromo_attachment"/>
</dbReference>
<organism evidence="3 4">
    <name type="scientific">Monilinia fructigena</name>
    <dbReference type="NCBI Taxonomy" id="38457"/>
    <lineage>
        <taxon>Eukaryota</taxon>
        <taxon>Fungi</taxon>
        <taxon>Dikarya</taxon>
        <taxon>Ascomycota</taxon>
        <taxon>Pezizomycotina</taxon>
        <taxon>Leotiomycetes</taxon>
        <taxon>Helotiales</taxon>
        <taxon>Sclerotiniaceae</taxon>
        <taxon>Monilinia</taxon>
    </lineage>
</organism>
<feature type="region of interest" description="Disordered" evidence="1">
    <location>
        <begin position="1"/>
        <end position="22"/>
    </location>
</feature>
<evidence type="ECO:0000313" key="3">
    <source>
        <dbReference type="EMBL" id="RAL63334.1"/>
    </source>
</evidence>
<evidence type="ECO:0000256" key="1">
    <source>
        <dbReference type="SAM" id="MobiDB-lite"/>
    </source>
</evidence>
<accession>A0A395ITZ9</accession>
<evidence type="ECO:0000259" key="2">
    <source>
        <dbReference type="PROSITE" id="PS50046"/>
    </source>
</evidence>
<keyword evidence="4" id="KW-1185">Reference proteome</keyword>
<dbReference type="EMBL" id="QKRW01000019">
    <property type="protein sequence ID" value="RAL63334.1"/>
    <property type="molecule type" value="Genomic_DNA"/>
</dbReference>
<dbReference type="AlphaFoldDB" id="A0A395ITZ9"/>
<dbReference type="OrthoDB" id="2015534at2759"/>
<dbReference type="PROSITE" id="PS50046">
    <property type="entry name" value="PHYTOCHROME_2"/>
    <property type="match status" value="1"/>
</dbReference>
<dbReference type="Proteomes" id="UP000249056">
    <property type="component" value="Unassembled WGS sequence"/>
</dbReference>
<comment type="caution">
    <text evidence="3">The sequence shown here is derived from an EMBL/GenBank/DDBJ whole genome shotgun (WGS) entry which is preliminary data.</text>
</comment>
<evidence type="ECO:0000313" key="4">
    <source>
        <dbReference type="Proteomes" id="UP000249056"/>
    </source>
</evidence>
<feature type="domain" description="Phytochrome chromophore attachment site" evidence="2">
    <location>
        <begin position="58"/>
        <end position="101"/>
    </location>
</feature>
<gene>
    <name evidence="3" type="ORF">DID88_003759</name>
</gene>
<proteinExistence type="predicted"/>
<sequence>MPTRTIDNDTVLEERLKSTSSGSQPLRVLQFAKGKGKSLEAFIEPCFTDSIPQKTDAWTAELVNPKASEDIFRGLHFPASDIPKQARDLYKINRIESYMIG</sequence>